<comment type="caution">
    <text evidence="1">The sequence shown here is derived from an EMBL/GenBank/DDBJ whole genome shotgun (WGS) entry which is preliminary data.</text>
</comment>
<keyword evidence="2" id="KW-1185">Reference proteome</keyword>
<sequence length="176" mass="21266">MKKYDYGHLDEIKVCREDQQLYTFKEGDFPRLLLQDIEDMLLLLVQQKLINLMIDEHYDLNVALRMFARRIVIQRRVEDLQLGVESYQKKLNLTKPDTFSDGTLNSVWTAFHDITLRIRMEYLPKRKWSGLDKRRARVMIKDIDKQLFQRRIMRNLEKFIGGRDYGNDLRLLERTI</sequence>
<organism evidence="1 2">
    <name type="scientific">Tanacetum coccineum</name>
    <dbReference type="NCBI Taxonomy" id="301880"/>
    <lineage>
        <taxon>Eukaryota</taxon>
        <taxon>Viridiplantae</taxon>
        <taxon>Streptophyta</taxon>
        <taxon>Embryophyta</taxon>
        <taxon>Tracheophyta</taxon>
        <taxon>Spermatophyta</taxon>
        <taxon>Magnoliopsida</taxon>
        <taxon>eudicotyledons</taxon>
        <taxon>Gunneridae</taxon>
        <taxon>Pentapetalae</taxon>
        <taxon>asterids</taxon>
        <taxon>campanulids</taxon>
        <taxon>Asterales</taxon>
        <taxon>Asteraceae</taxon>
        <taxon>Asteroideae</taxon>
        <taxon>Anthemideae</taxon>
        <taxon>Anthemidinae</taxon>
        <taxon>Tanacetum</taxon>
    </lineage>
</organism>
<accession>A0ABQ5CXL7</accession>
<evidence type="ECO:0000313" key="1">
    <source>
        <dbReference type="EMBL" id="GJT31287.1"/>
    </source>
</evidence>
<gene>
    <name evidence="1" type="ORF">Tco_0911562</name>
</gene>
<name>A0ABQ5CXL7_9ASTR</name>
<evidence type="ECO:0000313" key="2">
    <source>
        <dbReference type="Proteomes" id="UP001151760"/>
    </source>
</evidence>
<protein>
    <submittedName>
        <fullName evidence="1">Uncharacterized protein</fullName>
    </submittedName>
</protein>
<dbReference type="EMBL" id="BQNB010014693">
    <property type="protein sequence ID" value="GJT31287.1"/>
    <property type="molecule type" value="Genomic_DNA"/>
</dbReference>
<reference evidence="1" key="2">
    <citation type="submission" date="2022-01" db="EMBL/GenBank/DDBJ databases">
        <authorList>
            <person name="Yamashiro T."/>
            <person name="Shiraishi A."/>
            <person name="Satake H."/>
            <person name="Nakayama K."/>
        </authorList>
    </citation>
    <scope>NUCLEOTIDE SEQUENCE</scope>
</reference>
<proteinExistence type="predicted"/>
<reference evidence="1" key="1">
    <citation type="journal article" date="2022" name="Int. J. Mol. Sci.">
        <title>Draft Genome of Tanacetum Coccineum: Genomic Comparison of Closely Related Tanacetum-Family Plants.</title>
        <authorList>
            <person name="Yamashiro T."/>
            <person name="Shiraishi A."/>
            <person name="Nakayama K."/>
            <person name="Satake H."/>
        </authorList>
    </citation>
    <scope>NUCLEOTIDE SEQUENCE</scope>
</reference>
<dbReference type="Proteomes" id="UP001151760">
    <property type="component" value="Unassembled WGS sequence"/>
</dbReference>